<organism evidence="1 2">
    <name type="scientific">Oceanobacillus zhaokaii</name>
    <dbReference type="NCBI Taxonomy" id="2052660"/>
    <lineage>
        <taxon>Bacteria</taxon>
        <taxon>Bacillati</taxon>
        <taxon>Bacillota</taxon>
        <taxon>Bacilli</taxon>
        <taxon>Bacillales</taxon>
        <taxon>Bacillaceae</taxon>
        <taxon>Oceanobacillus</taxon>
    </lineage>
</organism>
<dbReference type="KEGG" id="ocn:CUC15_10665"/>
<accession>A0A345PH74</accession>
<dbReference type="RefSeq" id="WP_114916644.1">
    <property type="nucleotide sequence ID" value="NZ_CP024848.1"/>
</dbReference>
<protein>
    <recommendedName>
        <fullName evidence="3">ABC transporter periplasmic binding protein yphF</fullName>
    </recommendedName>
</protein>
<proteinExistence type="predicted"/>
<evidence type="ECO:0008006" key="3">
    <source>
        <dbReference type="Google" id="ProtNLM"/>
    </source>
</evidence>
<reference evidence="2" key="1">
    <citation type="submission" date="2017-11" db="EMBL/GenBank/DDBJ databases">
        <authorList>
            <person name="Zhu W."/>
        </authorList>
    </citation>
    <scope>NUCLEOTIDE SEQUENCE [LARGE SCALE GENOMIC DNA]</scope>
    <source>
        <strain evidence="2">160</strain>
    </source>
</reference>
<keyword evidence="2" id="KW-1185">Reference proteome</keyword>
<gene>
    <name evidence="1" type="ORF">CUC15_10665</name>
</gene>
<dbReference type="AlphaFoldDB" id="A0A345PH74"/>
<sequence length="244" mass="28078">MKFTYMPILTGLVFIIFLSGCLYPESEKKENQIPYEDQLEIVQSAVEQYKKDTNGLVPMKTKPNETPIFEKYIIDFALLKERNLISEIPSNAYENGGVYQYVLISPEDNPTVKLIDLQMTEALRSINVQLDFYRNEHQYPPYGEKIADNVFAIDFEKLDLEAAPTVTSPYSKEKLPVLMDAGGKLIVDYRIDLNHALEEYAHEYVEGDDIRYILTDYSPFVPAYSLPYTIKDGEPVFLVQENSE</sequence>
<name>A0A345PH74_9BACI</name>
<dbReference type="EMBL" id="CP024848">
    <property type="protein sequence ID" value="AXI09354.1"/>
    <property type="molecule type" value="Genomic_DNA"/>
</dbReference>
<dbReference type="OrthoDB" id="2449131at2"/>
<dbReference type="Proteomes" id="UP000253908">
    <property type="component" value="Chromosome"/>
</dbReference>
<evidence type="ECO:0000313" key="1">
    <source>
        <dbReference type="EMBL" id="AXI09354.1"/>
    </source>
</evidence>
<evidence type="ECO:0000313" key="2">
    <source>
        <dbReference type="Proteomes" id="UP000253908"/>
    </source>
</evidence>
<dbReference type="PROSITE" id="PS51257">
    <property type="entry name" value="PROKAR_LIPOPROTEIN"/>
    <property type="match status" value="1"/>
</dbReference>